<protein>
    <submittedName>
        <fullName evidence="2">Uncharacterized protein</fullName>
    </submittedName>
</protein>
<organism evidence="2 3">
    <name type="scientific">Rotaria sordida</name>
    <dbReference type="NCBI Taxonomy" id="392033"/>
    <lineage>
        <taxon>Eukaryota</taxon>
        <taxon>Metazoa</taxon>
        <taxon>Spiralia</taxon>
        <taxon>Gnathifera</taxon>
        <taxon>Rotifera</taxon>
        <taxon>Eurotatoria</taxon>
        <taxon>Bdelloidea</taxon>
        <taxon>Philodinida</taxon>
        <taxon>Philodinidae</taxon>
        <taxon>Rotaria</taxon>
    </lineage>
</organism>
<sequence>RRKQEQHLRQNNIPTTTQQQQ</sequence>
<evidence type="ECO:0000313" key="2">
    <source>
        <dbReference type="EMBL" id="CAF4385455.1"/>
    </source>
</evidence>
<feature type="non-terminal residue" evidence="2">
    <location>
        <position position="1"/>
    </location>
</feature>
<dbReference type="Proteomes" id="UP000663874">
    <property type="component" value="Unassembled WGS sequence"/>
</dbReference>
<feature type="region of interest" description="Disordered" evidence="1">
    <location>
        <begin position="1"/>
        <end position="21"/>
    </location>
</feature>
<dbReference type="AlphaFoldDB" id="A0A820N940"/>
<comment type="caution">
    <text evidence="2">The sequence shown here is derived from an EMBL/GenBank/DDBJ whole genome shotgun (WGS) entry which is preliminary data.</text>
</comment>
<evidence type="ECO:0000256" key="1">
    <source>
        <dbReference type="SAM" id="MobiDB-lite"/>
    </source>
</evidence>
<evidence type="ECO:0000313" key="3">
    <source>
        <dbReference type="Proteomes" id="UP000663874"/>
    </source>
</evidence>
<accession>A0A820N940</accession>
<dbReference type="EMBL" id="CAJOBE010060710">
    <property type="protein sequence ID" value="CAF4385455.1"/>
    <property type="molecule type" value="Genomic_DNA"/>
</dbReference>
<gene>
    <name evidence="2" type="ORF">FNK824_LOCUS43446</name>
</gene>
<reference evidence="2" key="1">
    <citation type="submission" date="2021-02" db="EMBL/GenBank/DDBJ databases">
        <authorList>
            <person name="Nowell W R."/>
        </authorList>
    </citation>
    <scope>NUCLEOTIDE SEQUENCE</scope>
</reference>
<proteinExistence type="predicted"/>
<name>A0A820N940_9BILA</name>